<dbReference type="InterPro" id="IPR020084">
    <property type="entry name" value="NUDIX_hydrolase_CS"/>
</dbReference>
<dbReference type="InterPro" id="IPR000086">
    <property type="entry name" value="NUDIX_hydrolase_dom"/>
</dbReference>
<evidence type="ECO:0000256" key="5">
    <source>
        <dbReference type="ARBA" id="ARBA00022723"/>
    </source>
</evidence>
<evidence type="ECO:0000256" key="7">
    <source>
        <dbReference type="ARBA" id="ARBA00022801"/>
    </source>
</evidence>
<dbReference type="CDD" id="cd03425">
    <property type="entry name" value="NUDIX_MutT_NudA_like"/>
    <property type="match status" value="1"/>
</dbReference>
<evidence type="ECO:0000256" key="11">
    <source>
        <dbReference type="ARBA" id="ARBA00038905"/>
    </source>
</evidence>
<keyword evidence="7 14" id="KW-0378">Hydrolase</keyword>
<dbReference type="Pfam" id="PF13302">
    <property type="entry name" value="Acetyltransf_3"/>
    <property type="match status" value="1"/>
</dbReference>
<protein>
    <recommendedName>
        <fullName evidence="11">8-oxo-dGTP diphosphatase</fullName>
        <ecNumber evidence="11">3.6.1.55</ecNumber>
    </recommendedName>
</protein>
<dbReference type="PROSITE" id="PS51186">
    <property type="entry name" value="GNAT"/>
    <property type="match status" value="1"/>
</dbReference>
<keyword evidence="5" id="KW-0479">Metal-binding</keyword>
<dbReference type="GO" id="GO:0006260">
    <property type="term" value="P:DNA replication"/>
    <property type="evidence" value="ECO:0007669"/>
    <property type="project" value="UniProtKB-KW"/>
</dbReference>
<dbReference type="InterPro" id="IPR047127">
    <property type="entry name" value="MutT-like"/>
</dbReference>
<dbReference type="GO" id="GO:0044715">
    <property type="term" value="F:8-oxo-dGDP phosphatase activity"/>
    <property type="evidence" value="ECO:0007669"/>
    <property type="project" value="TreeGrafter"/>
</dbReference>
<dbReference type="GO" id="GO:0046872">
    <property type="term" value="F:metal ion binding"/>
    <property type="evidence" value="ECO:0007669"/>
    <property type="project" value="UniProtKB-KW"/>
</dbReference>
<comment type="caution">
    <text evidence="14">The sequence shown here is derived from an EMBL/GenBank/DDBJ whole genome shotgun (WGS) entry which is preliminary data.</text>
</comment>
<dbReference type="FunFam" id="3.90.79.10:FF:000014">
    <property type="entry name" value="8-oxo-dGTP diphosphatase MutT"/>
    <property type="match status" value="1"/>
</dbReference>
<dbReference type="EMBL" id="MLJW01000233">
    <property type="protein sequence ID" value="OIQ92382.1"/>
    <property type="molecule type" value="Genomic_DNA"/>
</dbReference>
<organism evidence="14">
    <name type="scientific">mine drainage metagenome</name>
    <dbReference type="NCBI Taxonomy" id="410659"/>
    <lineage>
        <taxon>unclassified sequences</taxon>
        <taxon>metagenomes</taxon>
        <taxon>ecological metagenomes</taxon>
    </lineage>
</organism>
<evidence type="ECO:0000256" key="4">
    <source>
        <dbReference type="ARBA" id="ARBA00022705"/>
    </source>
</evidence>
<dbReference type="InterPro" id="IPR020476">
    <property type="entry name" value="Nudix_hydrolase"/>
</dbReference>
<sequence length="331" mass="36654">MDPTAAEAGGCLAADRGWHGAPLETARLRLRRFRPEDAAAVTRLLDDWEMVRFTSVIPFPYPQHVADDFIAKITADMQQGQALVFAVEERLSGALVGCVGATLGEGTAEIGYWIGRAAWGRGYATEAVRRCLRMLFDAFGVEQVWAAVLPENPASRRVLEKAGLTFARVQRTDMPARNRCTDLEVLSLDRAAWQARHAARPQVLVAAVALIDLDGRVLLARRPEGKSMAGFWEFPGGKLEAGETPEQALVRELREELGIDVGESCLAPMAFASHDYDHFHLLMPLFACRQWRGTPQGREGQTLTWVRAPRLGDYPMPPADIPLVAQLRDWL</sequence>
<evidence type="ECO:0000313" key="14">
    <source>
        <dbReference type="EMBL" id="OIQ92382.1"/>
    </source>
</evidence>
<dbReference type="PROSITE" id="PS51462">
    <property type="entry name" value="NUDIX"/>
    <property type="match status" value="1"/>
</dbReference>
<evidence type="ECO:0000256" key="6">
    <source>
        <dbReference type="ARBA" id="ARBA00022763"/>
    </source>
</evidence>
<name>A0A1J5R8P0_9ZZZZ</name>
<dbReference type="GO" id="GO:0044716">
    <property type="term" value="F:8-oxo-GDP phosphatase activity"/>
    <property type="evidence" value="ECO:0007669"/>
    <property type="project" value="TreeGrafter"/>
</dbReference>
<dbReference type="InterPro" id="IPR000182">
    <property type="entry name" value="GNAT_dom"/>
</dbReference>
<dbReference type="EC" id="3.6.1.55" evidence="11"/>
<proteinExistence type="inferred from homology"/>
<keyword evidence="8" id="KW-0460">Magnesium</keyword>
<reference evidence="14" key="1">
    <citation type="submission" date="2016-10" db="EMBL/GenBank/DDBJ databases">
        <title>Sequence of Gallionella enrichment culture.</title>
        <authorList>
            <person name="Poehlein A."/>
            <person name="Muehling M."/>
            <person name="Daniel R."/>
        </authorList>
    </citation>
    <scope>NUCLEOTIDE SEQUENCE</scope>
</reference>
<dbReference type="InterPro" id="IPR015797">
    <property type="entry name" value="NUDIX_hydrolase-like_dom_sf"/>
</dbReference>
<keyword evidence="3" id="KW-0515">Mutator protein</keyword>
<dbReference type="GO" id="GO:0006281">
    <property type="term" value="P:DNA repair"/>
    <property type="evidence" value="ECO:0007669"/>
    <property type="project" value="UniProtKB-KW"/>
</dbReference>
<comment type="similarity">
    <text evidence="2">Belongs to the Nudix hydrolase family.</text>
</comment>
<accession>A0A1J5R8P0</accession>
<keyword evidence="9" id="KW-0234">DNA repair</keyword>
<dbReference type="NCBIfam" id="TIGR00586">
    <property type="entry name" value="mutt"/>
    <property type="match status" value="1"/>
</dbReference>
<dbReference type="Pfam" id="PF14815">
    <property type="entry name" value="NUDIX_4"/>
    <property type="match status" value="1"/>
</dbReference>
<feature type="domain" description="Nudix hydrolase" evidence="13">
    <location>
        <begin position="201"/>
        <end position="329"/>
    </location>
</feature>
<evidence type="ECO:0000259" key="13">
    <source>
        <dbReference type="PROSITE" id="PS51462"/>
    </source>
</evidence>
<dbReference type="PANTHER" id="PTHR47707">
    <property type="entry name" value="8-OXO-DGTP DIPHOSPHATASE"/>
    <property type="match status" value="1"/>
</dbReference>
<dbReference type="InterPro" id="IPR003561">
    <property type="entry name" value="Mutator_MutT"/>
</dbReference>
<keyword evidence="4" id="KW-0235">DNA replication</keyword>
<dbReference type="PANTHER" id="PTHR47707:SF1">
    <property type="entry name" value="NUDIX HYDROLASE FAMILY PROTEIN"/>
    <property type="match status" value="1"/>
</dbReference>
<dbReference type="PROSITE" id="PS00893">
    <property type="entry name" value="NUDIX_BOX"/>
    <property type="match status" value="1"/>
</dbReference>
<evidence type="ECO:0000259" key="12">
    <source>
        <dbReference type="PROSITE" id="PS51186"/>
    </source>
</evidence>
<keyword evidence="6" id="KW-0227">DNA damage</keyword>
<dbReference type="InterPro" id="IPR029119">
    <property type="entry name" value="MutY_C"/>
</dbReference>
<dbReference type="GO" id="GO:0016747">
    <property type="term" value="F:acyltransferase activity, transferring groups other than amino-acyl groups"/>
    <property type="evidence" value="ECO:0007669"/>
    <property type="project" value="InterPro"/>
</dbReference>
<dbReference type="Gene3D" id="3.40.630.30">
    <property type="match status" value="1"/>
</dbReference>
<comment type="cofactor">
    <cofactor evidence="1">
        <name>Mg(2+)</name>
        <dbReference type="ChEBI" id="CHEBI:18420"/>
    </cofactor>
</comment>
<evidence type="ECO:0000256" key="8">
    <source>
        <dbReference type="ARBA" id="ARBA00022842"/>
    </source>
</evidence>
<dbReference type="AlphaFoldDB" id="A0A1J5R8P0"/>
<evidence type="ECO:0000256" key="1">
    <source>
        <dbReference type="ARBA" id="ARBA00001946"/>
    </source>
</evidence>
<comment type="catalytic activity">
    <reaction evidence="10">
        <text>8-oxo-dGTP + H2O = 8-oxo-dGMP + diphosphate + H(+)</text>
        <dbReference type="Rhea" id="RHEA:31575"/>
        <dbReference type="ChEBI" id="CHEBI:15377"/>
        <dbReference type="ChEBI" id="CHEBI:15378"/>
        <dbReference type="ChEBI" id="CHEBI:33019"/>
        <dbReference type="ChEBI" id="CHEBI:63224"/>
        <dbReference type="ChEBI" id="CHEBI:77896"/>
        <dbReference type="EC" id="3.6.1.55"/>
    </reaction>
</comment>
<evidence type="ECO:0000256" key="2">
    <source>
        <dbReference type="ARBA" id="ARBA00005582"/>
    </source>
</evidence>
<dbReference type="PRINTS" id="PR00502">
    <property type="entry name" value="NUDIXFAMILY"/>
</dbReference>
<dbReference type="InterPro" id="IPR016181">
    <property type="entry name" value="Acyl_CoA_acyltransferase"/>
</dbReference>
<evidence type="ECO:0000256" key="3">
    <source>
        <dbReference type="ARBA" id="ARBA00022457"/>
    </source>
</evidence>
<evidence type="ECO:0000256" key="10">
    <source>
        <dbReference type="ARBA" id="ARBA00035861"/>
    </source>
</evidence>
<evidence type="ECO:0000256" key="9">
    <source>
        <dbReference type="ARBA" id="ARBA00023204"/>
    </source>
</evidence>
<feature type="domain" description="N-acetyltransferase" evidence="12">
    <location>
        <begin position="28"/>
        <end position="189"/>
    </location>
</feature>
<dbReference type="GO" id="GO:0035539">
    <property type="term" value="F:8-oxo-7,8-dihydrodeoxyguanosine triphosphate pyrophosphatase activity"/>
    <property type="evidence" value="ECO:0007669"/>
    <property type="project" value="UniProtKB-EC"/>
</dbReference>
<dbReference type="SUPFAM" id="SSF55811">
    <property type="entry name" value="Nudix"/>
    <property type="match status" value="1"/>
</dbReference>
<dbReference type="Gene3D" id="3.90.79.10">
    <property type="entry name" value="Nucleoside Triphosphate Pyrophosphohydrolase"/>
    <property type="match status" value="1"/>
</dbReference>
<gene>
    <name evidence="14" type="primary">nudG_8</name>
    <name evidence="14" type="ORF">GALL_256820</name>
</gene>
<dbReference type="GO" id="GO:0008413">
    <property type="term" value="F:8-oxo-7,8-dihydroguanosine triphosphate pyrophosphatase activity"/>
    <property type="evidence" value="ECO:0007669"/>
    <property type="project" value="InterPro"/>
</dbReference>
<dbReference type="SUPFAM" id="SSF55729">
    <property type="entry name" value="Acyl-CoA N-acyltransferases (Nat)"/>
    <property type="match status" value="1"/>
</dbReference>